<protein>
    <submittedName>
        <fullName evidence="2">Uncharacterized protein</fullName>
    </submittedName>
</protein>
<comment type="caution">
    <text evidence="2">The sequence shown here is derived from an EMBL/GenBank/DDBJ whole genome shotgun (WGS) entry which is preliminary data.</text>
</comment>
<evidence type="ECO:0000256" key="1">
    <source>
        <dbReference type="SAM" id="Coils"/>
    </source>
</evidence>
<name>A0A848JAJ2_9BACT</name>
<keyword evidence="1" id="KW-0175">Coiled coil</keyword>
<dbReference type="EMBL" id="JABBNU010000011">
    <property type="protein sequence ID" value="NMM50062.1"/>
    <property type="molecule type" value="Genomic_DNA"/>
</dbReference>
<dbReference type="AlphaFoldDB" id="A0A848JAJ2"/>
<evidence type="ECO:0000313" key="3">
    <source>
        <dbReference type="Proteomes" id="UP000559010"/>
    </source>
</evidence>
<gene>
    <name evidence="2" type="ORF">HH304_16765</name>
</gene>
<reference evidence="2 3" key="1">
    <citation type="submission" date="2020-04" db="EMBL/GenBank/DDBJ databases">
        <title>Flammeovirgaceae bacterium KN852 isolated from deep sea.</title>
        <authorList>
            <person name="Zhang D.-C."/>
        </authorList>
    </citation>
    <scope>NUCLEOTIDE SEQUENCE [LARGE SCALE GENOMIC DNA]</scope>
    <source>
        <strain evidence="2 3">KN852</strain>
    </source>
</reference>
<organism evidence="2 3">
    <name type="scientific">Marinigracilibium pacificum</name>
    <dbReference type="NCBI Taxonomy" id="2729599"/>
    <lineage>
        <taxon>Bacteria</taxon>
        <taxon>Pseudomonadati</taxon>
        <taxon>Bacteroidota</taxon>
        <taxon>Cytophagia</taxon>
        <taxon>Cytophagales</taxon>
        <taxon>Flammeovirgaceae</taxon>
        <taxon>Marinigracilibium</taxon>
    </lineage>
</organism>
<accession>A0A848JAJ2</accession>
<dbReference type="Proteomes" id="UP000559010">
    <property type="component" value="Unassembled WGS sequence"/>
</dbReference>
<feature type="coiled-coil region" evidence="1">
    <location>
        <begin position="51"/>
        <end position="78"/>
    </location>
</feature>
<sequence>MMKVGSTVDGWIQIGGTTHGALMKSTPELTAMQLRTYKQRQARYDSDQYFAKEAEKAIERTKKQKAARERAKKEAEKENKVEVLSNEDIIKSLIIKYNEDSPALRNELISYSITNPSVVTEVLSKVDYSDTDDLSVEILKYFTQKNKLHLLSNDLLMVLKTHLIEGWTTDEEYRLIEKIENLNSNKKNINVKKEFDNNRILKDIKSIRIAFNENLGGSVGLDCLNNPVDVREVFLKLSSKGYEPSKSSLEDGIIKESDIEIIKKFQKDVLGSTNPDGKIDPGKGTFKALFGKNGEYKSGLPKIYAGRSELNKYLNTYNSSLKGDVGADSKGNKAENFKEDVIQVSEKLESREIKVPKDSILKGSCSGEFISSIKKFQKSKGITSDGNITKGGKTDKILNDYENQYFNRIEKKGSPNDYEGVTNSEDYYKKVDTLIENLDVSEDLKTVLAIAKNAATNNKYYESITSGVSANLLIESEDVESGGSSLSSVFETRMRRLHKFLVLCGLYKGDMKVNDAVRSEKKAHQFSVQYQILKGTYENKIKDNLIKMYNNEEELYTLENYIQDIHKNKWAKKSYFKVDNKGKAIDLDMGKVRTYVGNLDFGRKNIRDAASAGFRNEPFCLPLPEKLGVSMHTKGGAMDVDRHNFIYQKEAMIDLIALTFGVVRSGGWDETWHFELSDLELSKSEKEMALEKNR</sequence>
<dbReference type="RefSeq" id="WP_169684228.1">
    <property type="nucleotide sequence ID" value="NZ_JABBNU010000011.1"/>
</dbReference>
<evidence type="ECO:0000313" key="2">
    <source>
        <dbReference type="EMBL" id="NMM50062.1"/>
    </source>
</evidence>
<keyword evidence="3" id="KW-1185">Reference proteome</keyword>
<proteinExistence type="predicted"/>